<dbReference type="STRING" id="50990.A0A4Y7PG12"/>
<feature type="non-terminal residue" evidence="2">
    <location>
        <position position="111"/>
    </location>
</feature>
<sequence>DPSALAASQNGPPLRAAVERDPQFLTGVRVGYQTDALCSKIIAAPDAYSSFSIDDGLLFSKNHFGDPVLVLPRSLLDGRSIPEIVIDSAHSVLGHLGFNKTAEYIRRWYWW</sequence>
<evidence type="ECO:0000313" key="3">
    <source>
        <dbReference type="Proteomes" id="UP000294933"/>
    </source>
</evidence>
<dbReference type="Gene3D" id="1.10.340.70">
    <property type="match status" value="1"/>
</dbReference>
<proteinExistence type="predicted"/>
<dbReference type="OrthoDB" id="3249394at2759"/>
<feature type="domain" description="Integrase zinc-binding" evidence="1">
    <location>
        <begin position="85"/>
        <end position="111"/>
    </location>
</feature>
<protein>
    <recommendedName>
        <fullName evidence="1">Integrase zinc-binding domain-containing protein</fullName>
    </recommendedName>
</protein>
<evidence type="ECO:0000313" key="2">
    <source>
        <dbReference type="EMBL" id="TDL14374.1"/>
    </source>
</evidence>
<dbReference type="InterPro" id="IPR041588">
    <property type="entry name" value="Integrase_H2C2"/>
</dbReference>
<feature type="non-terminal residue" evidence="2">
    <location>
        <position position="1"/>
    </location>
</feature>
<dbReference type="AlphaFoldDB" id="A0A4Y7PG12"/>
<evidence type="ECO:0000259" key="1">
    <source>
        <dbReference type="Pfam" id="PF17921"/>
    </source>
</evidence>
<dbReference type="Pfam" id="PF17921">
    <property type="entry name" value="Integrase_H2C2"/>
    <property type="match status" value="1"/>
</dbReference>
<accession>A0A4Y7PG12</accession>
<name>A0A4Y7PG12_9AGAM</name>
<gene>
    <name evidence="2" type="ORF">BD410DRAFT_693022</name>
</gene>
<keyword evidence="3" id="KW-1185">Reference proteome</keyword>
<reference evidence="2 3" key="1">
    <citation type="submission" date="2018-06" db="EMBL/GenBank/DDBJ databases">
        <title>A transcriptomic atlas of mushroom development highlights an independent origin of complex multicellularity.</title>
        <authorList>
            <consortium name="DOE Joint Genome Institute"/>
            <person name="Krizsan K."/>
            <person name="Almasi E."/>
            <person name="Merenyi Z."/>
            <person name="Sahu N."/>
            <person name="Viragh M."/>
            <person name="Koszo T."/>
            <person name="Mondo S."/>
            <person name="Kiss B."/>
            <person name="Balint B."/>
            <person name="Kues U."/>
            <person name="Barry K."/>
            <person name="Hegedus J.C."/>
            <person name="Henrissat B."/>
            <person name="Johnson J."/>
            <person name="Lipzen A."/>
            <person name="Ohm R."/>
            <person name="Nagy I."/>
            <person name="Pangilinan J."/>
            <person name="Yan J."/>
            <person name="Xiong Y."/>
            <person name="Grigoriev I.V."/>
            <person name="Hibbett D.S."/>
            <person name="Nagy L.G."/>
        </authorList>
    </citation>
    <scope>NUCLEOTIDE SEQUENCE [LARGE SCALE GENOMIC DNA]</scope>
    <source>
        <strain evidence="2 3">SZMC22713</strain>
    </source>
</reference>
<dbReference type="EMBL" id="ML170347">
    <property type="protein sequence ID" value="TDL14374.1"/>
    <property type="molecule type" value="Genomic_DNA"/>
</dbReference>
<organism evidence="2 3">
    <name type="scientific">Rickenella mellea</name>
    <dbReference type="NCBI Taxonomy" id="50990"/>
    <lineage>
        <taxon>Eukaryota</taxon>
        <taxon>Fungi</taxon>
        <taxon>Dikarya</taxon>
        <taxon>Basidiomycota</taxon>
        <taxon>Agaricomycotina</taxon>
        <taxon>Agaricomycetes</taxon>
        <taxon>Hymenochaetales</taxon>
        <taxon>Rickenellaceae</taxon>
        <taxon>Rickenella</taxon>
    </lineage>
</organism>
<dbReference type="VEuPathDB" id="FungiDB:BD410DRAFT_693022"/>
<dbReference type="Proteomes" id="UP000294933">
    <property type="component" value="Unassembled WGS sequence"/>
</dbReference>